<evidence type="ECO:0000313" key="2">
    <source>
        <dbReference type="EMBL" id="GGD31233.1"/>
    </source>
</evidence>
<evidence type="ECO:0000259" key="1">
    <source>
        <dbReference type="Pfam" id="PF05618"/>
    </source>
</evidence>
<proteinExistence type="predicted"/>
<gene>
    <name evidence="2" type="primary">rimK2</name>
    <name evidence="2" type="ORF">GCM10011358_14040</name>
</gene>
<comment type="caution">
    <text evidence="2">The sequence shown here is derived from an EMBL/GenBank/DDBJ whole genome shotgun (WGS) entry which is preliminary data.</text>
</comment>
<name>A0ABQ1QKE1_9RHOB</name>
<dbReference type="RefSeq" id="WP_188526929.1">
    <property type="nucleotide sequence ID" value="NZ_BMGI01000002.1"/>
</dbReference>
<protein>
    <submittedName>
        <fullName evidence="2">Ribosomal protein S6 modification protein</fullName>
    </submittedName>
</protein>
<dbReference type="Pfam" id="PF05618">
    <property type="entry name" value="Zn_protease"/>
    <property type="match status" value="1"/>
</dbReference>
<evidence type="ECO:0000313" key="3">
    <source>
        <dbReference type="Proteomes" id="UP000617355"/>
    </source>
</evidence>
<accession>A0ABQ1QKE1</accession>
<dbReference type="InterPro" id="IPR008503">
    <property type="entry name" value="Asp_endopeptidase"/>
</dbReference>
<dbReference type="SUPFAM" id="SSF50630">
    <property type="entry name" value="Acid proteases"/>
    <property type="match status" value="1"/>
</dbReference>
<dbReference type="EMBL" id="BMGI01000002">
    <property type="protein sequence ID" value="GGD31233.1"/>
    <property type="molecule type" value="Genomic_DNA"/>
</dbReference>
<dbReference type="Proteomes" id="UP000617355">
    <property type="component" value="Unassembled WGS sequence"/>
</dbReference>
<dbReference type="InterPro" id="IPR021109">
    <property type="entry name" value="Peptidase_aspartic_dom_sf"/>
</dbReference>
<organism evidence="2 3">
    <name type="scientific">Sinisalibacter lacisalsi</name>
    <dbReference type="NCBI Taxonomy" id="1526570"/>
    <lineage>
        <taxon>Bacteria</taxon>
        <taxon>Pseudomonadati</taxon>
        <taxon>Pseudomonadota</taxon>
        <taxon>Alphaproteobacteria</taxon>
        <taxon>Rhodobacterales</taxon>
        <taxon>Roseobacteraceae</taxon>
        <taxon>Sinisalibacter</taxon>
    </lineage>
</organism>
<dbReference type="Gene3D" id="2.40.70.10">
    <property type="entry name" value="Acid Proteases"/>
    <property type="match status" value="1"/>
</dbReference>
<feature type="domain" description="Retropepsin-like aspartic endopeptidase" evidence="1">
    <location>
        <begin position="7"/>
        <end position="139"/>
    </location>
</feature>
<sequence length="146" mass="16745">MHRKPTVIGWREHVALPELGLDRIDAKIDTGARTTALHASRIRIFERDGEPWVEFHPEHDRLDDARLCRLRLHDRRAITNTSGVPQDRVIIRTRLLIAGHRIRIEVSLADRADMTFPIIIGRSALRRARLLVDSGRSWLTTPAQGD</sequence>
<reference evidence="3" key="1">
    <citation type="journal article" date="2019" name="Int. J. Syst. Evol. Microbiol.">
        <title>The Global Catalogue of Microorganisms (GCM) 10K type strain sequencing project: providing services to taxonomists for standard genome sequencing and annotation.</title>
        <authorList>
            <consortium name="The Broad Institute Genomics Platform"/>
            <consortium name="The Broad Institute Genome Sequencing Center for Infectious Disease"/>
            <person name="Wu L."/>
            <person name="Ma J."/>
        </authorList>
    </citation>
    <scope>NUCLEOTIDE SEQUENCE [LARGE SCALE GENOMIC DNA]</scope>
    <source>
        <strain evidence="3">CGMCC 1.12922</strain>
    </source>
</reference>
<dbReference type="PANTHER" id="PTHR38037">
    <property type="entry name" value="ZN_PROTEASE DOMAIN-CONTAINING PROTEIN"/>
    <property type="match status" value="1"/>
</dbReference>
<keyword evidence="3" id="KW-1185">Reference proteome</keyword>
<dbReference type="PANTHER" id="PTHR38037:SF2">
    <property type="entry name" value="ATP-DEPENDENT ZINC PROTEASE DOMAIN-CONTAINING PROTEIN-RELATED"/>
    <property type="match status" value="1"/>
</dbReference>